<dbReference type="KEGG" id="vg:40093100"/>
<gene>
    <name evidence="2" type="primary">26</name>
    <name evidence="2" type="ORF">PRINCESSTRINA_26</name>
</gene>
<dbReference type="OrthoDB" id="1803at10239"/>
<dbReference type="RefSeq" id="YP_009616600.1">
    <property type="nucleotide sequence ID" value="NC_042053.1"/>
</dbReference>
<evidence type="ECO:0000256" key="1">
    <source>
        <dbReference type="SAM" id="MobiDB-lite"/>
    </source>
</evidence>
<dbReference type="GeneID" id="40093100"/>
<protein>
    <submittedName>
        <fullName evidence="2">Minor tail protein</fullName>
    </submittedName>
</protein>
<feature type="compositionally biased region" description="Polar residues" evidence="1">
    <location>
        <begin position="1"/>
        <end position="15"/>
    </location>
</feature>
<accession>A0A0U4B533</accession>
<evidence type="ECO:0000313" key="3">
    <source>
        <dbReference type="Proteomes" id="UP000229287"/>
    </source>
</evidence>
<sequence length="656" mass="68291">MNGSALQQAARQPTRQEAPDKVESFHRGIVSEVRSDGMLYVVVPRLAGDSPIGPMPAASYALTVGERVMVGAVGDSRGDLMIICREYGDSSAFPAFEGVHLATAPTGPDHATRKDYVDALGSITADPNTVARRGASGSLLAQEVYLSGVQTANNAATRKSYVDAGDAARMPKNPTLLPGTAHDLNDYQTPDIMHQSFNAAATISANYPLPLAGLLEIFAPSVTFLYQRYTTYNNVTRIFWRAKYSTSAWGAWKEVQDAAGMVTALAAKAALVHTHVAADITGGVFAPALLPAATSAAQGAMSAADKAKLDAATINATASTIAMRNSAGDLTSNNYFMPAGNAQSALPQSLTRRDYVDAQVATRAPSSHGHTYADISGTVPTSALPPLAVNDVFTVATQAEMLALTAQRGDMAIRSDTGKSYALSTDSPGTLADWKELMAAGQVQSVAGKTGVVALVKGDVGLGSVDNTSDAAKPVSTATQTALNAKANTSHTHLWADLTDKPATFAPSAHVHSAADLTSGTVPVARLPLATTSANGAMSAADKTLFDSISADTGWVDVPLTAPWVNYDTGLHATFQVRRIGQSVEVKAFLKSGSLGTNVGVLPAGFRPVSQRWGTATFQSSIVGSTFSVVYPDGTVFLVGSGAVTYVSIEMRFLLG</sequence>
<organism evidence="2 3">
    <name type="scientific">Arthrobacter phage PrincessTrina</name>
    <dbReference type="NCBI Taxonomy" id="1772328"/>
    <lineage>
        <taxon>Viruses</taxon>
        <taxon>Duplodnaviria</taxon>
        <taxon>Heunggongvirae</taxon>
        <taxon>Uroviricota</taxon>
        <taxon>Caudoviricetes</taxon>
        <taxon>Klausavirus</taxon>
        <taxon>Klausavirus princesstrina</taxon>
    </lineage>
</organism>
<keyword evidence="3" id="KW-1185">Reference proteome</keyword>
<feature type="region of interest" description="Disordered" evidence="1">
    <location>
        <begin position="1"/>
        <end position="23"/>
    </location>
</feature>
<dbReference type="CDD" id="cd19958">
    <property type="entry name" value="pyocin_knob"/>
    <property type="match status" value="1"/>
</dbReference>
<dbReference type="EMBL" id="KU160660">
    <property type="protein sequence ID" value="ALY09872.1"/>
    <property type="molecule type" value="Genomic_DNA"/>
</dbReference>
<reference evidence="2 3" key="1">
    <citation type="submission" date="2015-11" db="EMBL/GenBank/DDBJ databases">
        <authorList>
            <person name="Terry K."/>
            <person name="Dunbar D."/>
            <person name="Bradley K.W."/>
            <person name="Asai D.J."/>
            <person name="Bowman C.A."/>
            <person name="Russell D.A."/>
            <person name="Pope W.H."/>
            <person name="Jacobs-Sera D."/>
            <person name="Hendrix R.W."/>
            <person name="Hatfull G.F."/>
        </authorList>
    </citation>
    <scope>NUCLEOTIDE SEQUENCE [LARGE SCALE GENOMIC DNA]</scope>
</reference>
<proteinExistence type="predicted"/>
<evidence type="ECO:0000313" key="2">
    <source>
        <dbReference type="EMBL" id="ALY09872.1"/>
    </source>
</evidence>
<dbReference type="Proteomes" id="UP000229287">
    <property type="component" value="Segment"/>
</dbReference>
<name>A0A0U4B533_9CAUD</name>